<proteinExistence type="inferred from homology"/>
<comment type="subcellular location">
    <subcellularLocation>
        <location evidence="1">Cell inner membrane</location>
        <topology evidence="1">Single-pass membrane protein</topology>
    </subcellularLocation>
</comment>
<evidence type="ECO:0000256" key="4">
    <source>
        <dbReference type="ARBA" id="ARBA00022475"/>
    </source>
</evidence>
<evidence type="ECO:0000313" key="13">
    <source>
        <dbReference type="Proteomes" id="UP000594688"/>
    </source>
</evidence>
<keyword evidence="5" id="KW-0488">Methylation</keyword>
<protein>
    <recommendedName>
        <fullName evidence="3">Type II secretion system core protein G</fullName>
    </recommendedName>
</protein>
<evidence type="ECO:0000256" key="8">
    <source>
        <dbReference type="ARBA" id="ARBA00022989"/>
    </source>
</evidence>
<evidence type="ECO:0000256" key="7">
    <source>
        <dbReference type="ARBA" id="ARBA00022692"/>
    </source>
</evidence>
<evidence type="ECO:0000256" key="3">
    <source>
        <dbReference type="ARBA" id="ARBA00020042"/>
    </source>
</evidence>
<keyword evidence="4" id="KW-1003">Cell membrane</keyword>
<keyword evidence="7 10" id="KW-0812">Transmembrane</keyword>
<dbReference type="Pfam" id="PF08334">
    <property type="entry name" value="T2SSG"/>
    <property type="match status" value="1"/>
</dbReference>
<dbReference type="InterPro" id="IPR012902">
    <property type="entry name" value="N_methyl_site"/>
</dbReference>
<dbReference type="InterPro" id="IPR010054">
    <property type="entry name" value="Type2_sec_GspG"/>
</dbReference>
<dbReference type="Pfam" id="PF07963">
    <property type="entry name" value="N_methyl"/>
    <property type="match status" value="1"/>
</dbReference>
<dbReference type="PROSITE" id="PS00409">
    <property type="entry name" value="PROKAR_NTER_METHYL"/>
    <property type="match status" value="1"/>
</dbReference>
<evidence type="ECO:0000259" key="11">
    <source>
        <dbReference type="Pfam" id="PF08334"/>
    </source>
</evidence>
<dbReference type="SUPFAM" id="SSF54523">
    <property type="entry name" value="Pili subunits"/>
    <property type="match status" value="1"/>
</dbReference>
<dbReference type="AlphaFoldDB" id="A0A7T0G1G6"/>
<reference evidence="12 13" key="1">
    <citation type="submission" date="2020-02" db="EMBL/GenBank/DDBJ databases">
        <title>Genomic and physiological characterization of two novel Nitrospinaceae genera.</title>
        <authorList>
            <person name="Mueller A.J."/>
            <person name="Jung M.-Y."/>
            <person name="Strachan C.R."/>
            <person name="Herbold C.W."/>
            <person name="Kirkegaard R.H."/>
            <person name="Daims H."/>
        </authorList>
    </citation>
    <scope>NUCLEOTIDE SEQUENCE [LARGE SCALE GENOMIC DNA]</scope>
    <source>
        <strain evidence="12">EB</strain>
    </source>
</reference>
<feature type="domain" description="Type II secretion system protein GspG C-terminal" evidence="11">
    <location>
        <begin position="48"/>
        <end position="142"/>
    </location>
</feature>
<keyword evidence="6" id="KW-0997">Cell inner membrane</keyword>
<dbReference type="GO" id="GO:0005886">
    <property type="term" value="C:plasma membrane"/>
    <property type="evidence" value="ECO:0007669"/>
    <property type="project" value="UniProtKB-SubCell"/>
</dbReference>
<keyword evidence="9 10" id="KW-0472">Membrane</keyword>
<dbReference type="InterPro" id="IPR013545">
    <property type="entry name" value="T2SS_protein-GspG_C"/>
</dbReference>
<dbReference type="NCBIfam" id="TIGR01710">
    <property type="entry name" value="typeII_sec_gspG"/>
    <property type="match status" value="1"/>
</dbReference>
<dbReference type="InterPro" id="IPR045584">
    <property type="entry name" value="Pilin-like"/>
</dbReference>
<dbReference type="KEGG" id="nli:G3M70_14020"/>
<dbReference type="PANTHER" id="PTHR30093">
    <property type="entry name" value="GENERAL SECRETION PATHWAY PROTEIN G"/>
    <property type="match status" value="1"/>
</dbReference>
<sequence>MQTPVIQKIPASNKTAPSIRGERGFSLLELIVVITMIAIMVSLVAPKFLGYVDQAKQTDAQAQIELLGQALDLYRLEKGKYPSTSDGLAAIKGHLKKDLPKDPWGNDYRYEYPGQHGEYDLMSYGADNAEGGEGNDMDIVSWKGMDKGEDS</sequence>
<dbReference type="EMBL" id="CP048685">
    <property type="protein sequence ID" value="QPJ62928.1"/>
    <property type="molecule type" value="Genomic_DNA"/>
</dbReference>
<evidence type="ECO:0000256" key="10">
    <source>
        <dbReference type="SAM" id="Phobius"/>
    </source>
</evidence>
<evidence type="ECO:0000256" key="6">
    <source>
        <dbReference type="ARBA" id="ARBA00022519"/>
    </source>
</evidence>
<dbReference type="Proteomes" id="UP000594688">
    <property type="component" value="Chromosome"/>
</dbReference>
<gene>
    <name evidence="12" type="primary">gspG</name>
    <name evidence="12" type="ORF">G3M70_14020</name>
</gene>
<feature type="transmembrane region" description="Helical" evidence="10">
    <location>
        <begin position="27"/>
        <end position="49"/>
    </location>
</feature>
<evidence type="ECO:0000313" key="12">
    <source>
        <dbReference type="EMBL" id="QPJ62928.1"/>
    </source>
</evidence>
<dbReference type="InterPro" id="IPR000983">
    <property type="entry name" value="Bac_GSPG_pilin"/>
</dbReference>
<accession>A0A7T0G1G6</accession>
<dbReference type="GO" id="GO:0015628">
    <property type="term" value="P:protein secretion by the type II secretion system"/>
    <property type="evidence" value="ECO:0007669"/>
    <property type="project" value="InterPro"/>
</dbReference>
<comment type="similarity">
    <text evidence="2">Belongs to the GSP G family.</text>
</comment>
<evidence type="ECO:0000256" key="1">
    <source>
        <dbReference type="ARBA" id="ARBA00004377"/>
    </source>
</evidence>
<dbReference type="Gene3D" id="3.30.700.10">
    <property type="entry name" value="Glycoprotein, Type 4 Pilin"/>
    <property type="match status" value="1"/>
</dbReference>
<dbReference type="PANTHER" id="PTHR30093:SF45">
    <property type="entry name" value="TYPE II SECRETION SYSTEM CORE PROTEIN G"/>
    <property type="match status" value="1"/>
</dbReference>
<organism evidence="12 13">
    <name type="scientific">Candidatus Nitronauta litoralis</name>
    <dbReference type="NCBI Taxonomy" id="2705533"/>
    <lineage>
        <taxon>Bacteria</taxon>
        <taxon>Pseudomonadati</taxon>
        <taxon>Nitrospinota/Tectimicrobiota group</taxon>
        <taxon>Nitrospinota</taxon>
        <taxon>Nitrospinia</taxon>
        <taxon>Nitrospinales</taxon>
        <taxon>Nitrospinaceae</taxon>
        <taxon>Candidatus Nitronauta</taxon>
    </lineage>
</organism>
<dbReference type="GO" id="GO:0015627">
    <property type="term" value="C:type II protein secretion system complex"/>
    <property type="evidence" value="ECO:0007669"/>
    <property type="project" value="InterPro"/>
</dbReference>
<evidence type="ECO:0000256" key="9">
    <source>
        <dbReference type="ARBA" id="ARBA00023136"/>
    </source>
</evidence>
<evidence type="ECO:0000256" key="5">
    <source>
        <dbReference type="ARBA" id="ARBA00022481"/>
    </source>
</evidence>
<dbReference type="PRINTS" id="PR00813">
    <property type="entry name" value="BCTERIALGSPG"/>
</dbReference>
<keyword evidence="8 10" id="KW-1133">Transmembrane helix</keyword>
<name>A0A7T0G1G6_9BACT</name>
<dbReference type="NCBIfam" id="TIGR02532">
    <property type="entry name" value="IV_pilin_GFxxxE"/>
    <property type="match status" value="1"/>
</dbReference>
<evidence type="ECO:0000256" key="2">
    <source>
        <dbReference type="ARBA" id="ARBA00009984"/>
    </source>
</evidence>